<keyword evidence="11" id="KW-0677">Repeat</keyword>
<dbReference type="InterPro" id="IPR036691">
    <property type="entry name" value="Endo/exonu/phosph_ase_sf"/>
</dbReference>
<dbReference type="Pfam" id="PF03372">
    <property type="entry name" value="Exo_endo_phos"/>
    <property type="match status" value="1"/>
</dbReference>
<comment type="subcellular location">
    <subcellularLocation>
        <location evidence="4">Cytoplasm</location>
    </subcellularLocation>
    <subcellularLocation>
        <location evidence="3">Nucleus</location>
    </subcellularLocation>
</comment>
<comment type="similarity">
    <text evidence="5">Belongs to the CCR4/nocturin family.</text>
</comment>
<comment type="subunit">
    <text evidence="6">Component of the CCR4-NOT complex, at least composed of CRR4 and CAF1 proteins.</text>
</comment>
<sequence length="586" mass="66018">MALQGSEAMQLQVSVTLLSNTPVIGYKIDPTVLVNPTENAPPHSLVFTWCRENNICSVHHDKICNIQCTSCVKLNIPIERSCHCSTECYMKAWQRHKVEHRDASDAVGKDSTGNQEAVRKHRSSGSWTDFSNISVLDESAMVVEEEWKVWVKVASSKTYVPTLEDCGFRLRLQSVAVDSSQCIHLSPVNVVVTDPVIKPPSPRKMIRLQKSLNLNHKAKSSNEVVFSVLSYNILADLYCPCSDTFSYCPTWAVAWEYRRENLLKEIIEYDADILCLQEVQSNHFEDFLKPELTKHGYSVMYKKKSRAVYTASKFTYDGCATCYRSKLFKEIMKYEIEFDKAAASVVDALEPEIREKGSIRLLKDNIALVVVLESLQNGSNSDAFQSRICVANTHIHANPNFPDVKLYQVSKLVNGLEKIAQSHIPLIICGDINSLPGSDPHIFVVRGSVNCTPEKENDPLGIYQYLKLHHSLSLVSAYTSFFLSDGVEEHLKKMNCGTKEPVFTNFTQKFCGTLDYIFYTDDSLIVESLLELLDRESIGIGLPSRFWSSDHIALMARFRLKPPSLLGPSPRPLPPNPWPQLAAPEQ</sequence>
<dbReference type="EC" id="3.1.13.4" evidence="7"/>
<dbReference type="InterPro" id="IPR050410">
    <property type="entry name" value="CCR4/nocturin_mRNA_transcr"/>
</dbReference>
<evidence type="ECO:0000256" key="5">
    <source>
        <dbReference type="ARBA" id="ARBA00010774"/>
    </source>
</evidence>
<dbReference type="FunFam" id="3.60.10.10:FF:000016">
    <property type="entry name" value="Carbon catabolite repressor protein 4 1"/>
    <property type="match status" value="1"/>
</dbReference>
<reference evidence="22" key="1">
    <citation type="submission" date="2018-02" db="EMBL/GenBank/DDBJ databases">
        <authorList>
            <person name="Cohen D.B."/>
            <person name="Kent A.D."/>
        </authorList>
    </citation>
    <scope>NUCLEOTIDE SEQUENCE</scope>
</reference>
<protein>
    <recommendedName>
        <fullName evidence="7">poly(A)-specific ribonuclease</fullName>
        <ecNumber evidence="7">3.1.13.4</ecNumber>
    </recommendedName>
</protein>
<evidence type="ECO:0000256" key="3">
    <source>
        <dbReference type="ARBA" id="ARBA00004123"/>
    </source>
</evidence>
<feature type="compositionally biased region" description="Pro residues" evidence="20">
    <location>
        <begin position="569"/>
        <end position="578"/>
    </location>
</feature>
<evidence type="ECO:0000256" key="14">
    <source>
        <dbReference type="ARBA" id="ARBA00022842"/>
    </source>
</evidence>
<dbReference type="PANTHER" id="PTHR12121:SF79">
    <property type="entry name" value="CARBON CATABOLITE REPRESSOR PROTEIN 4 HOMOLOG 1-LIKE ISOFORM X1"/>
    <property type="match status" value="1"/>
</dbReference>
<evidence type="ECO:0000256" key="16">
    <source>
        <dbReference type="ARBA" id="ARBA00023015"/>
    </source>
</evidence>
<keyword evidence="18" id="KW-0539">Nucleus</keyword>
<evidence type="ECO:0000256" key="17">
    <source>
        <dbReference type="ARBA" id="ARBA00023163"/>
    </source>
</evidence>
<dbReference type="GO" id="GO:0003723">
    <property type="term" value="F:RNA binding"/>
    <property type="evidence" value="ECO:0007669"/>
    <property type="project" value="UniProtKB-KW"/>
</dbReference>
<keyword evidence="8" id="KW-0963">Cytoplasm</keyword>
<keyword evidence="9" id="KW-0540">Nuclease</keyword>
<gene>
    <name evidence="22" type="ORF">FSB_LOCUS11628</name>
</gene>
<keyword evidence="15" id="KW-0694">RNA-binding</keyword>
<evidence type="ECO:0000256" key="19">
    <source>
        <dbReference type="ARBA" id="ARBA00054840"/>
    </source>
</evidence>
<evidence type="ECO:0000256" key="7">
    <source>
        <dbReference type="ARBA" id="ARBA00012161"/>
    </source>
</evidence>
<evidence type="ECO:0000256" key="4">
    <source>
        <dbReference type="ARBA" id="ARBA00004496"/>
    </source>
</evidence>
<keyword evidence="16" id="KW-0805">Transcription regulation</keyword>
<feature type="domain" description="Endonuclease/exonuclease/phosphatase" evidence="21">
    <location>
        <begin position="229"/>
        <end position="551"/>
    </location>
</feature>
<dbReference type="GO" id="GO:0046872">
    <property type="term" value="F:metal ion binding"/>
    <property type="evidence" value="ECO:0007669"/>
    <property type="project" value="UniProtKB-KW"/>
</dbReference>
<dbReference type="PANTHER" id="PTHR12121">
    <property type="entry name" value="CARBON CATABOLITE REPRESSOR PROTEIN 4"/>
    <property type="match status" value="1"/>
</dbReference>
<organism evidence="22">
    <name type="scientific">Fagus sylvatica</name>
    <name type="common">Beechnut</name>
    <dbReference type="NCBI Taxonomy" id="28930"/>
    <lineage>
        <taxon>Eukaryota</taxon>
        <taxon>Viridiplantae</taxon>
        <taxon>Streptophyta</taxon>
        <taxon>Embryophyta</taxon>
        <taxon>Tracheophyta</taxon>
        <taxon>Spermatophyta</taxon>
        <taxon>Magnoliopsida</taxon>
        <taxon>eudicotyledons</taxon>
        <taxon>Gunneridae</taxon>
        <taxon>Pentapetalae</taxon>
        <taxon>rosids</taxon>
        <taxon>fabids</taxon>
        <taxon>Fagales</taxon>
        <taxon>Fagaceae</taxon>
        <taxon>Fagus</taxon>
    </lineage>
</organism>
<evidence type="ECO:0000256" key="8">
    <source>
        <dbReference type="ARBA" id="ARBA00022490"/>
    </source>
</evidence>
<evidence type="ECO:0000256" key="2">
    <source>
        <dbReference type="ARBA" id="ARBA00001946"/>
    </source>
</evidence>
<dbReference type="GO" id="GO:0004535">
    <property type="term" value="F:poly(A)-specific ribonuclease activity"/>
    <property type="evidence" value="ECO:0007669"/>
    <property type="project" value="UniProtKB-EC"/>
</dbReference>
<evidence type="ECO:0000256" key="18">
    <source>
        <dbReference type="ARBA" id="ARBA00023242"/>
    </source>
</evidence>
<proteinExistence type="inferred from homology"/>
<evidence type="ECO:0000256" key="10">
    <source>
        <dbReference type="ARBA" id="ARBA00022723"/>
    </source>
</evidence>
<keyword evidence="12" id="KW-0378">Hydrolase</keyword>
<evidence type="ECO:0000256" key="6">
    <source>
        <dbReference type="ARBA" id="ARBA00011757"/>
    </source>
</evidence>
<evidence type="ECO:0000256" key="11">
    <source>
        <dbReference type="ARBA" id="ARBA00022737"/>
    </source>
</evidence>
<evidence type="ECO:0000259" key="21">
    <source>
        <dbReference type="Pfam" id="PF03372"/>
    </source>
</evidence>
<dbReference type="InterPro" id="IPR005135">
    <property type="entry name" value="Endo/exonuclease/phosphatase"/>
</dbReference>
<accession>A0A2N9EYD2</accession>
<evidence type="ECO:0000256" key="1">
    <source>
        <dbReference type="ARBA" id="ARBA00001663"/>
    </source>
</evidence>
<dbReference type="Gene3D" id="3.60.10.10">
    <property type="entry name" value="Endonuclease/exonuclease/phosphatase"/>
    <property type="match status" value="1"/>
</dbReference>
<comment type="catalytic activity">
    <reaction evidence="1">
        <text>Exonucleolytic cleavage of poly(A) to 5'-AMP.</text>
        <dbReference type="EC" id="3.1.13.4"/>
    </reaction>
</comment>
<keyword evidence="14" id="KW-0460">Magnesium</keyword>
<evidence type="ECO:0000256" key="13">
    <source>
        <dbReference type="ARBA" id="ARBA00022839"/>
    </source>
</evidence>
<comment type="function">
    <text evidence="19">Acts as a catalytic component of the CCR4-NOT core complex, which in the nucleus seems to be a general transcription factor, and in the cytoplasm the major mRNA deadenylase involved in mRNA turnover.</text>
</comment>
<evidence type="ECO:0000256" key="20">
    <source>
        <dbReference type="SAM" id="MobiDB-lite"/>
    </source>
</evidence>
<feature type="region of interest" description="Disordered" evidence="20">
    <location>
        <begin position="566"/>
        <end position="586"/>
    </location>
</feature>
<dbReference type="GO" id="GO:0005634">
    <property type="term" value="C:nucleus"/>
    <property type="evidence" value="ECO:0007669"/>
    <property type="project" value="UniProtKB-SubCell"/>
</dbReference>
<feature type="region of interest" description="Disordered" evidence="20">
    <location>
        <begin position="101"/>
        <end position="121"/>
    </location>
</feature>
<evidence type="ECO:0000256" key="15">
    <source>
        <dbReference type="ARBA" id="ARBA00022884"/>
    </source>
</evidence>
<dbReference type="AlphaFoldDB" id="A0A2N9EYD2"/>
<keyword evidence="13" id="KW-0269">Exonuclease</keyword>
<evidence type="ECO:0000256" key="9">
    <source>
        <dbReference type="ARBA" id="ARBA00022722"/>
    </source>
</evidence>
<keyword evidence="10" id="KW-0479">Metal-binding</keyword>
<dbReference type="GO" id="GO:0005737">
    <property type="term" value="C:cytoplasm"/>
    <property type="evidence" value="ECO:0007669"/>
    <property type="project" value="UniProtKB-SubCell"/>
</dbReference>
<dbReference type="SUPFAM" id="SSF56219">
    <property type="entry name" value="DNase I-like"/>
    <property type="match status" value="1"/>
</dbReference>
<dbReference type="EMBL" id="OIVN01000668">
    <property type="protein sequence ID" value="SPC83746.1"/>
    <property type="molecule type" value="Genomic_DNA"/>
</dbReference>
<keyword evidence="17" id="KW-0804">Transcription</keyword>
<name>A0A2N9EYD2_FAGSY</name>
<evidence type="ECO:0000256" key="12">
    <source>
        <dbReference type="ARBA" id="ARBA00022801"/>
    </source>
</evidence>
<comment type="cofactor">
    <cofactor evidence="2">
        <name>Mg(2+)</name>
        <dbReference type="ChEBI" id="CHEBI:18420"/>
    </cofactor>
</comment>
<evidence type="ECO:0000313" key="22">
    <source>
        <dbReference type="EMBL" id="SPC83746.1"/>
    </source>
</evidence>